<proteinExistence type="predicted"/>
<reference evidence="1" key="1">
    <citation type="submission" date="2014-11" db="EMBL/GenBank/DDBJ databases">
        <authorList>
            <person name="Amaro Gonzalez C."/>
        </authorList>
    </citation>
    <scope>NUCLEOTIDE SEQUENCE</scope>
</reference>
<name>A0A0E9SMN1_ANGAN</name>
<dbReference type="EMBL" id="GBXM01066085">
    <property type="protein sequence ID" value="JAH42492.1"/>
    <property type="molecule type" value="Transcribed_RNA"/>
</dbReference>
<accession>A0A0E9SMN1</accession>
<sequence>MYSVSVYNVICILFAESVRSEISCANFGVGLC</sequence>
<dbReference type="AlphaFoldDB" id="A0A0E9SMN1"/>
<reference evidence="1" key="2">
    <citation type="journal article" date="2015" name="Fish Shellfish Immunol.">
        <title>Early steps in the European eel (Anguilla anguilla)-Vibrio vulnificus interaction in the gills: Role of the RtxA13 toxin.</title>
        <authorList>
            <person name="Callol A."/>
            <person name="Pajuelo D."/>
            <person name="Ebbesson L."/>
            <person name="Teles M."/>
            <person name="MacKenzie S."/>
            <person name="Amaro C."/>
        </authorList>
    </citation>
    <scope>NUCLEOTIDE SEQUENCE</scope>
</reference>
<evidence type="ECO:0000313" key="1">
    <source>
        <dbReference type="EMBL" id="JAH42492.1"/>
    </source>
</evidence>
<protein>
    <submittedName>
        <fullName evidence="1">Uncharacterized protein</fullName>
    </submittedName>
</protein>
<organism evidence="1">
    <name type="scientific">Anguilla anguilla</name>
    <name type="common">European freshwater eel</name>
    <name type="synonym">Muraena anguilla</name>
    <dbReference type="NCBI Taxonomy" id="7936"/>
    <lineage>
        <taxon>Eukaryota</taxon>
        <taxon>Metazoa</taxon>
        <taxon>Chordata</taxon>
        <taxon>Craniata</taxon>
        <taxon>Vertebrata</taxon>
        <taxon>Euteleostomi</taxon>
        <taxon>Actinopterygii</taxon>
        <taxon>Neopterygii</taxon>
        <taxon>Teleostei</taxon>
        <taxon>Anguilliformes</taxon>
        <taxon>Anguillidae</taxon>
        <taxon>Anguilla</taxon>
    </lineage>
</organism>